<keyword evidence="3" id="KW-1185">Reference proteome</keyword>
<accession>A0A9P4MFH4</accession>
<reference evidence="2" key="1">
    <citation type="journal article" date="2020" name="Stud. Mycol.">
        <title>101 Dothideomycetes genomes: a test case for predicting lifestyles and emergence of pathogens.</title>
        <authorList>
            <person name="Haridas S."/>
            <person name="Albert R."/>
            <person name="Binder M."/>
            <person name="Bloem J."/>
            <person name="Labutti K."/>
            <person name="Salamov A."/>
            <person name="Andreopoulos B."/>
            <person name="Baker S."/>
            <person name="Barry K."/>
            <person name="Bills G."/>
            <person name="Bluhm B."/>
            <person name="Cannon C."/>
            <person name="Castanera R."/>
            <person name="Culley D."/>
            <person name="Daum C."/>
            <person name="Ezra D."/>
            <person name="Gonzalez J."/>
            <person name="Henrissat B."/>
            <person name="Kuo A."/>
            <person name="Liang C."/>
            <person name="Lipzen A."/>
            <person name="Lutzoni F."/>
            <person name="Magnuson J."/>
            <person name="Mondo S."/>
            <person name="Nolan M."/>
            <person name="Ohm R."/>
            <person name="Pangilinan J."/>
            <person name="Park H.-J."/>
            <person name="Ramirez L."/>
            <person name="Alfaro M."/>
            <person name="Sun H."/>
            <person name="Tritt A."/>
            <person name="Yoshinaga Y."/>
            <person name="Zwiers L.-H."/>
            <person name="Turgeon B."/>
            <person name="Goodwin S."/>
            <person name="Spatafora J."/>
            <person name="Crous P."/>
            <person name="Grigoriev I."/>
        </authorList>
    </citation>
    <scope>NUCLEOTIDE SEQUENCE</scope>
    <source>
        <strain evidence="2">CBS 260.36</strain>
    </source>
</reference>
<proteinExistence type="predicted"/>
<feature type="region of interest" description="Disordered" evidence="1">
    <location>
        <begin position="85"/>
        <end position="143"/>
    </location>
</feature>
<feature type="compositionally biased region" description="Polar residues" evidence="1">
    <location>
        <begin position="127"/>
        <end position="143"/>
    </location>
</feature>
<dbReference type="Proteomes" id="UP000799439">
    <property type="component" value="Unassembled WGS sequence"/>
</dbReference>
<feature type="compositionally biased region" description="Low complexity" evidence="1">
    <location>
        <begin position="98"/>
        <end position="120"/>
    </location>
</feature>
<evidence type="ECO:0000313" key="2">
    <source>
        <dbReference type="EMBL" id="KAF2151092.1"/>
    </source>
</evidence>
<comment type="caution">
    <text evidence="2">The sequence shown here is derived from an EMBL/GenBank/DDBJ whole genome shotgun (WGS) entry which is preliminary data.</text>
</comment>
<protein>
    <recommendedName>
        <fullName evidence="4">Apple domain-containing protein</fullName>
    </recommendedName>
</protein>
<dbReference type="EMBL" id="ML996088">
    <property type="protein sequence ID" value="KAF2151092.1"/>
    <property type="molecule type" value="Genomic_DNA"/>
</dbReference>
<sequence length="143" mass="14073">MGISNVTLNAGFSARAFNATGAGGCCNACFSESNCAASYVDASGHCQLVLHTGASCSASTAVGTFYSDNSALAAGKGFVISNGHCGAWTNGGDRNAKTTATSEPTATSTSTDSTVSPTGTSDEEPQNSDAASAPQTTETPAAQ</sequence>
<evidence type="ECO:0000313" key="3">
    <source>
        <dbReference type="Proteomes" id="UP000799439"/>
    </source>
</evidence>
<name>A0A9P4MFH4_9PEZI</name>
<dbReference type="AlphaFoldDB" id="A0A9P4MFH4"/>
<gene>
    <name evidence="2" type="ORF">K461DRAFT_279869</name>
</gene>
<organism evidence="2 3">
    <name type="scientific">Myriangium duriaei CBS 260.36</name>
    <dbReference type="NCBI Taxonomy" id="1168546"/>
    <lineage>
        <taxon>Eukaryota</taxon>
        <taxon>Fungi</taxon>
        <taxon>Dikarya</taxon>
        <taxon>Ascomycota</taxon>
        <taxon>Pezizomycotina</taxon>
        <taxon>Dothideomycetes</taxon>
        <taxon>Dothideomycetidae</taxon>
        <taxon>Myriangiales</taxon>
        <taxon>Myriangiaceae</taxon>
        <taxon>Myriangium</taxon>
    </lineage>
</organism>
<evidence type="ECO:0008006" key="4">
    <source>
        <dbReference type="Google" id="ProtNLM"/>
    </source>
</evidence>
<evidence type="ECO:0000256" key="1">
    <source>
        <dbReference type="SAM" id="MobiDB-lite"/>
    </source>
</evidence>